<proteinExistence type="predicted"/>
<dbReference type="Proteomes" id="UP001214628">
    <property type="component" value="Chromosome 1"/>
</dbReference>
<feature type="compositionally biased region" description="Low complexity" evidence="2">
    <location>
        <begin position="497"/>
        <end position="507"/>
    </location>
</feature>
<dbReference type="PROSITE" id="PS50157">
    <property type="entry name" value="ZINC_FINGER_C2H2_2"/>
    <property type="match status" value="1"/>
</dbReference>
<keyword evidence="1" id="KW-0862">Zinc</keyword>
<dbReference type="AlphaFoldDB" id="A0AAF0F3Z0"/>
<sequence length="670" mass="72917">MQTDDFVLFDEDNNNQEVSSSSYESGQDPRISNFNKPSFLQHRGIGTETSPVLDDAPYLRPSQLGQADPTLVQRAMQGDVSTDLPGGSAPMFNANSPNHTPPQPSSGTLGAPLNLLSLQGDDRDTNRALFPDLNPNERNENNKQGTYMLDQQVQDWPYAMNKSLQNNGLPPDSTSSNGWKAWGNSTPGLANPDMLRAAADRARSSSQQANQTGDRLTVSPRDLYLGNDGMATPQAPNSTQAPPSGPSLFPTHFEDGTGSSLPFGISSAMEAGSSTEEEDDEDERPFPSSSYAGSVLGAAPPNNQLLDQWSRSMYASAPQHSQERPPNSSQDWPMAGPSFSAMSTSSESEEDTPADPSLSNRHLSEHATQFADAVPGALGGYGYIPGSQDSGMSVQSQDYESGPGSQMSVSMTESDNNGAYDRHRSPSILNSAQPIFQNNQQRTHRKSPVVSDQTEENSPMQPNRRVSSENDRSLRSRAFMNNRSTSADRQRSESRPSDSTSPESSSPYEEESDYEQTQLAQPTPRAANKRGRQTRNSTGAYARTASASRQQSPSGHSGVIASAARSAQNASSSNSSAIRCDYVSPASGQRCGTIFHRMYDLARHRVTLHLREEAQLVKDGMLKVEDCVVLGKEVDVKKALSELEWICRTCGASFSRKDAMLRHERLRHHR</sequence>
<feature type="compositionally biased region" description="Polar residues" evidence="2">
    <location>
        <begin position="15"/>
        <end position="38"/>
    </location>
</feature>
<evidence type="ECO:0000256" key="1">
    <source>
        <dbReference type="PROSITE-ProRule" id="PRU00042"/>
    </source>
</evidence>
<keyword evidence="1" id="KW-0479">Metal-binding</keyword>
<feature type="compositionally biased region" description="Low complexity" evidence="2">
    <location>
        <begin position="561"/>
        <end position="577"/>
    </location>
</feature>
<name>A0AAF0F3Z0_9BASI</name>
<dbReference type="SMART" id="SM00355">
    <property type="entry name" value="ZnF_C2H2"/>
    <property type="match status" value="2"/>
</dbReference>
<feature type="domain" description="C2H2-type" evidence="3">
    <location>
        <begin position="645"/>
        <end position="670"/>
    </location>
</feature>
<accession>A0AAF0F3Z0</accession>
<feature type="compositionally biased region" description="Polar residues" evidence="2">
    <location>
        <begin position="450"/>
        <end position="465"/>
    </location>
</feature>
<feature type="compositionally biased region" description="Polar residues" evidence="2">
    <location>
        <begin position="162"/>
        <end position="188"/>
    </location>
</feature>
<organism evidence="4 5">
    <name type="scientific">Malassezia psittaci</name>
    <dbReference type="NCBI Taxonomy" id="1821823"/>
    <lineage>
        <taxon>Eukaryota</taxon>
        <taxon>Fungi</taxon>
        <taxon>Dikarya</taxon>
        <taxon>Basidiomycota</taxon>
        <taxon>Ustilaginomycotina</taxon>
        <taxon>Malasseziomycetes</taxon>
        <taxon>Malasseziales</taxon>
        <taxon>Malasseziaceae</taxon>
        <taxon>Malassezia</taxon>
    </lineage>
</organism>
<protein>
    <recommendedName>
        <fullName evidence="3">C2H2-type domain-containing protein</fullName>
    </recommendedName>
</protein>
<dbReference type="Gene3D" id="3.30.160.60">
    <property type="entry name" value="Classic Zinc Finger"/>
    <property type="match status" value="1"/>
</dbReference>
<feature type="region of interest" description="Disordered" evidence="2">
    <location>
        <begin position="161"/>
        <end position="577"/>
    </location>
</feature>
<feature type="region of interest" description="Disordered" evidence="2">
    <location>
        <begin position="1"/>
        <end position="113"/>
    </location>
</feature>
<feature type="compositionally biased region" description="Polar residues" evidence="2">
    <location>
        <begin position="387"/>
        <end position="417"/>
    </location>
</feature>
<dbReference type="EMBL" id="CP118375">
    <property type="protein sequence ID" value="WFD42531.1"/>
    <property type="molecule type" value="Genomic_DNA"/>
</dbReference>
<gene>
    <name evidence="4" type="ORF">MPSI1_001176</name>
</gene>
<feature type="compositionally biased region" description="Polar residues" evidence="2">
    <location>
        <begin position="301"/>
        <end position="331"/>
    </location>
</feature>
<dbReference type="InterPro" id="IPR013087">
    <property type="entry name" value="Znf_C2H2_type"/>
</dbReference>
<evidence type="ECO:0000313" key="5">
    <source>
        <dbReference type="Proteomes" id="UP001214628"/>
    </source>
</evidence>
<evidence type="ECO:0000256" key="2">
    <source>
        <dbReference type="SAM" id="MobiDB-lite"/>
    </source>
</evidence>
<dbReference type="GO" id="GO:0008270">
    <property type="term" value="F:zinc ion binding"/>
    <property type="evidence" value="ECO:0007669"/>
    <property type="project" value="UniProtKB-KW"/>
</dbReference>
<keyword evidence="5" id="KW-1185">Reference proteome</keyword>
<evidence type="ECO:0000313" key="4">
    <source>
        <dbReference type="EMBL" id="WFD42531.1"/>
    </source>
</evidence>
<dbReference type="PROSITE" id="PS00028">
    <property type="entry name" value="ZINC_FINGER_C2H2_1"/>
    <property type="match status" value="1"/>
</dbReference>
<feature type="compositionally biased region" description="Basic and acidic residues" evidence="2">
    <location>
        <begin position="486"/>
        <end position="496"/>
    </location>
</feature>
<reference evidence="4" key="1">
    <citation type="submission" date="2023-02" db="EMBL/GenBank/DDBJ databases">
        <title>Mating type loci evolution in Malassezia.</title>
        <authorList>
            <person name="Coelho M.A."/>
        </authorList>
    </citation>
    <scope>NUCLEOTIDE SEQUENCE</scope>
    <source>
        <strain evidence="4">CBS 14136</strain>
    </source>
</reference>
<keyword evidence="1" id="KW-0863">Zinc-finger</keyword>
<feature type="compositionally biased region" description="Low complexity" evidence="2">
    <location>
        <begin position="337"/>
        <end position="346"/>
    </location>
</feature>
<feature type="compositionally biased region" description="Polar residues" evidence="2">
    <location>
        <begin position="427"/>
        <end position="441"/>
    </location>
</feature>
<feature type="compositionally biased region" description="Polar residues" evidence="2">
    <location>
        <begin position="534"/>
        <end position="555"/>
    </location>
</feature>
<evidence type="ECO:0000259" key="3">
    <source>
        <dbReference type="PROSITE" id="PS50157"/>
    </source>
</evidence>